<dbReference type="SUPFAM" id="SSF55816">
    <property type="entry name" value="5'-nucleotidase (syn. UDP-sugar hydrolase), C-terminal domain"/>
    <property type="match status" value="1"/>
</dbReference>
<dbReference type="InterPro" id="IPR029052">
    <property type="entry name" value="Metallo-depent_PP-like"/>
</dbReference>
<keyword evidence="2" id="KW-0378">Hydrolase</keyword>
<dbReference type="SUPFAM" id="SSF56300">
    <property type="entry name" value="Metallo-dependent phosphatases"/>
    <property type="match status" value="1"/>
</dbReference>
<dbReference type="Gene3D" id="3.90.780.10">
    <property type="entry name" value="5'-Nucleotidase, C-terminal domain"/>
    <property type="match status" value="1"/>
</dbReference>
<dbReference type="Gene3D" id="3.60.21.10">
    <property type="match status" value="1"/>
</dbReference>
<keyword evidence="6" id="KW-1185">Reference proteome</keyword>
<keyword evidence="1" id="KW-0732">Signal</keyword>
<evidence type="ECO:0000259" key="4">
    <source>
        <dbReference type="Pfam" id="PF02872"/>
    </source>
</evidence>
<dbReference type="InterPro" id="IPR004843">
    <property type="entry name" value="Calcineurin-like_PHP"/>
</dbReference>
<comment type="similarity">
    <text evidence="2">Belongs to the 5'-nucleotidase family.</text>
</comment>
<feature type="domain" description="5'-Nucleotidase C-terminal" evidence="4">
    <location>
        <begin position="314"/>
        <end position="482"/>
    </location>
</feature>
<evidence type="ECO:0000256" key="2">
    <source>
        <dbReference type="RuleBase" id="RU362119"/>
    </source>
</evidence>
<protein>
    <submittedName>
        <fullName evidence="5">2',3'-cyclic-nucleotide 2'-phosphodiesterase (5'-nucleotidase family)</fullName>
    </submittedName>
</protein>
<dbReference type="GO" id="GO:0030288">
    <property type="term" value="C:outer membrane-bounded periplasmic space"/>
    <property type="evidence" value="ECO:0007669"/>
    <property type="project" value="TreeGrafter"/>
</dbReference>
<name>A0A927MNJ9_9BACL</name>
<dbReference type="Proteomes" id="UP000658225">
    <property type="component" value="Unassembled WGS sequence"/>
</dbReference>
<evidence type="ECO:0000259" key="3">
    <source>
        <dbReference type="Pfam" id="PF00149"/>
    </source>
</evidence>
<dbReference type="Pfam" id="PF02872">
    <property type="entry name" value="5_nucleotid_C"/>
    <property type="match status" value="1"/>
</dbReference>
<comment type="caution">
    <text evidence="5">The sequence shown here is derived from an EMBL/GenBank/DDBJ whole genome shotgun (WGS) entry which is preliminary data.</text>
</comment>
<proteinExistence type="inferred from homology"/>
<evidence type="ECO:0000313" key="5">
    <source>
        <dbReference type="EMBL" id="MBE1556402.1"/>
    </source>
</evidence>
<dbReference type="InterPro" id="IPR008334">
    <property type="entry name" value="5'-Nucleotdase_C"/>
</dbReference>
<gene>
    <name evidence="5" type="ORF">H4683_003527</name>
</gene>
<dbReference type="PRINTS" id="PR01607">
    <property type="entry name" value="APYRASEFAMLY"/>
</dbReference>
<organism evidence="5 6">
    <name type="scientific">Sporosarcina limicola</name>
    <dbReference type="NCBI Taxonomy" id="34101"/>
    <lineage>
        <taxon>Bacteria</taxon>
        <taxon>Bacillati</taxon>
        <taxon>Bacillota</taxon>
        <taxon>Bacilli</taxon>
        <taxon>Bacillales</taxon>
        <taxon>Caryophanaceae</taxon>
        <taxon>Sporosarcina</taxon>
    </lineage>
</organism>
<dbReference type="InterPro" id="IPR036907">
    <property type="entry name" value="5'-Nucleotdase_C_sf"/>
</dbReference>
<dbReference type="PANTHER" id="PTHR11575:SF6">
    <property type="entry name" value="2',3'-CYCLIC-NUCLEOTIDE 2'-PHOSPHODIESTERASE_3'-NUCLEOTIDASE"/>
    <property type="match status" value="1"/>
</dbReference>
<sequence length="520" mass="59502">MNKKHIHVLATSDIHGYVMPTKFAPQTNEALGLAKVATLIKKKRLQAPMILIDNGDFIQGSPMTYYQQKYAKKEKNTMIETANALHYDALVFGNHEFNYGMEVLQQAIQQSKFPWLAANIQNEQGEVFTKPYLIKEIEGIRLAILGVTTHFVPIWEVPKHIEGIHFQDAFEATRRWTNYIRQYEKVDILIVSYHGGFERDFETGELVEEDTGENQGYRICKEIDGIDVFISGHQHREIATKLFGKSIVQSGTKGVCLASVELTIELNDQQQITSITHEPSLIYVEEETAVDATIARLTAPIYHRTEKWLDETMGTIKGDIRLENAFDARVHEHPYVEFINRIQMDVSGAPISTTSLFHDEGGGLPNEVTMRDIVTNYIYPNTLKVLRVSGYDILQALEQCASYFTIEDEQLAVSSSFKYPKAQPYNYDMWEGIEYTYNISMPVGERVTRLTRNGQPIDLQAKFDVVMNSYRATGAGHFDMFKNRPVIKDIQTDMTEIIADYFQQHPVIEATCNHNWEVIY</sequence>
<accession>A0A927MNJ9</accession>
<dbReference type="GO" id="GO:0016787">
    <property type="term" value="F:hydrolase activity"/>
    <property type="evidence" value="ECO:0007669"/>
    <property type="project" value="UniProtKB-KW"/>
</dbReference>
<dbReference type="RefSeq" id="WP_192600054.1">
    <property type="nucleotide sequence ID" value="NZ_JADBEL010000026.1"/>
</dbReference>
<dbReference type="GO" id="GO:0009166">
    <property type="term" value="P:nucleotide catabolic process"/>
    <property type="evidence" value="ECO:0007669"/>
    <property type="project" value="InterPro"/>
</dbReference>
<evidence type="ECO:0000256" key="1">
    <source>
        <dbReference type="ARBA" id="ARBA00022729"/>
    </source>
</evidence>
<dbReference type="AlphaFoldDB" id="A0A927MNJ9"/>
<dbReference type="InterPro" id="IPR006179">
    <property type="entry name" value="5_nucleotidase/apyrase"/>
</dbReference>
<dbReference type="PANTHER" id="PTHR11575">
    <property type="entry name" value="5'-NUCLEOTIDASE-RELATED"/>
    <property type="match status" value="1"/>
</dbReference>
<dbReference type="Pfam" id="PF00149">
    <property type="entry name" value="Metallophos"/>
    <property type="match status" value="1"/>
</dbReference>
<reference evidence="5" key="1">
    <citation type="submission" date="2020-10" db="EMBL/GenBank/DDBJ databases">
        <title>Genomic Encyclopedia of Type Strains, Phase IV (KMG-IV): sequencing the most valuable type-strain genomes for metagenomic binning, comparative biology and taxonomic classification.</title>
        <authorList>
            <person name="Goeker M."/>
        </authorList>
    </citation>
    <scope>NUCLEOTIDE SEQUENCE</scope>
    <source>
        <strain evidence="5">DSM 13886</strain>
    </source>
</reference>
<dbReference type="EMBL" id="JADBEL010000026">
    <property type="protein sequence ID" value="MBE1556402.1"/>
    <property type="molecule type" value="Genomic_DNA"/>
</dbReference>
<evidence type="ECO:0000313" key="6">
    <source>
        <dbReference type="Proteomes" id="UP000658225"/>
    </source>
</evidence>
<dbReference type="GO" id="GO:0000166">
    <property type="term" value="F:nucleotide binding"/>
    <property type="evidence" value="ECO:0007669"/>
    <property type="project" value="UniProtKB-KW"/>
</dbReference>
<feature type="domain" description="Calcineurin-like phosphoesterase" evidence="3">
    <location>
        <begin position="7"/>
        <end position="236"/>
    </location>
</feature>
<keyword evidence="2" id="KW-0547">Nucleotide-binding</keyword>